<keyword evidence="4" id="KW-0106">Calcium</keyword>
<dbReference type="SUPFAM" id="SSF53649">
    <property type="entry name" value="Alkaline phosphatase-like"/>
    <property type="match status" value="1"/>
</dbReference>
<dbReference type="GO" id="GO:0004065">
    <property type="term" value="F:arylsulfatase activity"/>
    <property type="evidence" value="ECO:0007669"/>
    <property type="project" value="UniProtKB-EC"/>
</dbReference>
<name>F0SS06_RUBBR</name>
<dbReference type="eggNOG" id="COG3119">
    <property type="taxonomic scope" value="Bacteria"/>
</dbReference>
<reference evidence="7" key="1">
    <citation type="submission" date="2011-02" db="EMBL/GenBank/DDBJ databases">
        <title>The complete genome of Planctomyces brasiliensis DSM 5305.</title>
        <authorList>
            <person name="Lucas S."/>
            <person name="Copeland A."/>
            <person name="Lapidus A."/>
            <person name="Bruce D."/>
            <person name="Goodwin L."/>
            <person name="Pitluck S."/>
            <person name="Kyrpides N."/>
            <person name="Mavromatis K."/>
            <person name="Pagani I."/>
            <person name="Ivanova N."/>
            <person name="Ovchinnikova G."/>
            <person name="Lu M."/>
            <person name="Detter J.C."/>
            <person name="Han C."/>
            <person name="Land M."/>
            <person name="Hauser L."/>
            <person name="Markowitz V."/>
            <person name="Cheng J.-F."/>
            <person name="Hugenholtz P."/>
            <person name="Woyke T."/>
            <person name="Wu D."/>
            <person name="Tindall B."/>
            <person name="Pomrenke H.G."/>
            <person name="Brambilla E."/>
            <person name="Klenk H.-P."/>
            <person name="Eisen J.A."/>
        </authorList>
    </citation>
    <scope>NUCLEOTIDE SEQUENCE [LARGE SCALE GENOMIC DNA]</scope>
    <source>
        <strain evidence="7">ATCC 49424 / DSM 5305 / JCM 21570 / NBRC 103401 / IFAM 1448</strain>
    </source>
</reference>
<evidence type="ECO:0000256" key="3">
    <source>
        <dbReference type="ARBA" id="ARBA00022801"/>
    </source>
</evidence>
<dbReference type="OrthoDB" id="9783154at2"/>
<dbReference type="Pfam" id="PF00884">
    <property type="entry name" value="Sulfatase"/>
    <property type="match status" value="1"/>
</dbReference>
<keyword evidence="3 6" id="KW-0378">Hydrolase</keyword>
<dbReference type="GO" id="GO:0046872">
    <property type="term" value="F:metal ion binding"/>
    <property type="evidence" value="ECO:0007669"/>
    <property type="project" value="UniProtKB-KW"/>
</dbReference>
<dbReference type="InterPro" id="IPR024607">
    <property type="entry name" value="Sulfatase_CS"/>
</dbReference>
<dbReference type="PROSITE" id="PS00149">
    <property type="entry name" value="SULFATASE_2"/>
    <property type="match status" value="1"/>
</dbReference>
<evidence type="ECO:0000313" key="6">
    <source>
        <dbReference type="EMBL" id="ADY61344.1"/>
    </source>
</evidence>
<dbReference type="PANTHER" id="PTHR42693">
    <property type="entry name" value="ARYLSULFATASE FAMILY MEMBER"/>
    <property type="match status" value="1"/>
</dbReference>
<dbReference type="InterPro" id="IPR000917">
    <property type="entry name" value="Sulfatase_N"/>
</dbReference>
<dbReference type="Gene3D" id="3.30.1120.10">
    <property type="match status" value="1"/>
</dbReference>
<dbReference type="Gene3D" id="3.40.720.10">
    <property type="entry name" value="Alkaline Phosphatase, subunit A"/>
    <property type="match status" value="1"/>
</dbReference>
<evidence type="ECO:0000259" key="5">
    <source>
        <dbReference type="Pfam" id="PF00884"/>
    </source>
</evidence>
<dbReference type="PANTHER" id="PTHR42693:SF53">
    <property type="entry name" value="ENDO-4-O-SULFATASE"/>
    <property type="match status" value="1"/>
</dbReference>
<dbReference type="KEGG" id="pbs:Plabr_3754"/>
<evidence type="ECO:0000256" key="1">
    <source>
        <dbReference type="ARBA" id="ARBA00008779"/>
    </source>
</evidence>
<accession>F0SS06</accession>
<dbReference type="InterPro" id="IPR017850">
    <property type="entry name" value="Alkaline_phosphatase_core_sf"/>
</dbReference>
<dbReference type="AlphaFoldDB" id="F0SS06"/>
<evidence type="ECO:0000256" key="4">
    <source>
        <dbReference type="ARBA" id="ARBA00022837"/>
    </source>
</evidence>
<gene>
    <name evidence="6" type="ordered locus">Plabr_3754</name>
</gene>
<evidence type="ECO:0000313" key="7">
    <source>
        <dbReference type="Proteomes" id="UP000006860"/>
    </source>
</evidence>
<dbReference type="CDD" id="cd16025">
    <property type="entry name" value="PAS_like"/>
    <property type="match status" value="1"/>
</dbReference>
<organism evidence="6 7">
    <name type="scientific">Rubinisphaera brasiliensis (strain ATCC 49424 / DSM 5305 / JCM 21570 / IAM 15109 / NBRC 103401 / IFAM 1448)</name>
    <name type="common">Planctomyces brasiliensis</name>
    <dbReference type="NCBI Taxonomy" id="756272"/>
    <lineage>
        <taxon>Bacteria</taxon>
        <taxon>Pseudomonadati</taxon>
        <taxon>Planctomycetota</taxon>
        <taxon>Planctomycetia</taxon>
        <taxon>Planctomycetales</taxon>
        <taxon>Planctomycetaceae</taxon>
        <taxon>Rubinisphaera</taxon>
    </lineage>
</organism>
<evidence type="ECO:0000256" key="2">
    <source>
        <dbReference type="ARBA" id="ARBA00022723"/>
    </source>
</evidence>
<feature type="domain" description="Sulfatase N-terminal" evidence="5">
    <location>
        <begin position="30"/>
        <end position="429"/>
    </location>
</feature>
<sequence length="545" mass="61756">MQFVRVTGVLLIAVVALLVEPDSAKSAERPNIILMMVDDMGFSDLGCYGGEIETPNIDALAAGGVRFDQFYNSGRCCPTRATLMTGLHPHQTGIGHMTLPPGRQPGDRPENYQGYINRQCVTVAEVLRESGYATLMAGKWHLGMHDDNLWPRQRGFDRFYGSIPGATRFFYPEHPRGMTLDNTPLEKPESTTDEAFYTTDAFTDYAIQFVDEQHAAHADQPFFLYLAYTAPHWPLQAFEDDIDKYRDTYENGWDALRNSRYHRQIELGLINPDWKLSPTAEGVPDWNSLKPNKRAEMALKMAVYAAMIDRIDQNVGRLVDYLKKTDQYENTLILFLSDNGACAEGGMLGRGEFIDVEQLNLQPSNAYGEAWANASSTPFRLYKHFTHEGGAATPFFMHWPKQIQPQSSWYREPAQLIDIMPTLIDVAGASYPEQAFGNEIPPLDGVSLRPAFAGKPLKRSEPIFIEHENNAFVRDGRWKLVGRNVSPAEGVVPERWELYDMQQDRTELHNLADEKADLRDRMADAWDQWAKRVGVYPKPGKKVKH</sequence>
<dbReference type="HOGENOM" id="CLU_006332_11_1_0"/>
<keyword evidence="7" id="KW-1185">Reference proteome</keyword>
<dbReference type="FunFam" id="3.40.720.10:FF:000047">
    <property type="entry name" value="Arylsulfatase"/>
    <property type="match status" value="1"/>
</dbReference>
<protein>
    <submittedName>
        <fullName evidence="6">Arylsulfatase</fullName>
        <ecNumber evidence="6">3.1.6.1</ecNumber>
    </submittedName>
</protein>
<dbReference type="EMBL" id="CP002546">
    <property type="protein sequence ID" value="ADY61344.1"/>
    <property type="molecule type" value="Genomic_DNA"/>
</dbReference>
<dbReference type="RefSeq" id="WP_013630063.1">
    <property type="nucleotide sequence ID" value="NC_015174.1"/>
</dbReference>
<comment type="similarity">
    <text evidence="1">Belongs to the sulfatase family.</text>
</comment>
<dbReference type="STRING" id="756272.Plabr_3754"/>
<dbReference type="EC" id="3.1.6.1" evidence="6"/>
<keyword evidence="2" id="KW-0479">Metal-binding</keyword>
<dbReference type="Proteomes" id="UP000006860">
    <property type="component" value="Chromosome"/>
</dbReference>
<proteinExistence type="inferred from homology"/>
<dbReference type="InterPro" id="IPR050738">
    <property type="entry name" value="Sulfatase"/>
</dbReference>